<name>A0A2S9YVD0_9BACT</name>
<dbReference type="Proteomes" id="UP000238823">
    <property type="component" value="Unassembled WGS sequence"/>
</dbReference>
<gene>
    <name evidence="1" type="ORF">ENSA7_10300</name>
</gene>
<proteinExistence type="predicted"/>
<sequence>MIQIADATSEILIDVAHAPLYLSCWRGQLSVDVVTQLFEFSHEVAQAALDSMTRVAYVNHVDDVQRPSSDVRRTVTELSLELARSGRREPTVGSWQIICNPLIRGVLTALTWVSSKMVDGRIVSSWEHGITEAVAALEDAGQQLPLGAEIDASRYLFPHPSEQVPRRANGAC</sequence>
<reference evidence="1 2" key="1">
    <citation type="submission" date="2018-03" db="EMBL/GenBank/DDBJ databases">
        <title>Draft Genome Sequences of the Obligatory Marine Myxobacteria Enhygromyxa salina SWB007.</title>
        <authorList>
            <person name="Poehlein A."/>
            <person name="Moghaddam J.A."/>
            <person name="Harms H."/>
            <person name="Alanjari M."/>
            <person name="Koenig G.M."/>
            <person name="Daniel R."/>
            <person name="Schaeberle T.F."/>
        </authorList>
    </citation>
    <scope>NUCLEOTIDE SEQUENCE [LARGE SCALE GENOMIC DNA]</scope>
    <source>
        <strain evidence="1 2">SWB007</strain>
    </source>
</reference>
<comment type="caution">
    <text evidence="1">The sequence shown here is derived from an EMBL/GenBank/DDBJ whole genome shotgun (WGS) entry which is preliminary data.</text>
</comment>
<dbReference type="EMBL" id="PVNL01000030">
    <property type="protein sequence ID" value="PRQ09040.1"/>
    <property type="molecule type" value="Genomic_DNA"/>
</dbReference>
<protein>
    <submittedName>
        <fullName evidence="1">Uncharacterized protein</fullName>
    </submittedName>
</protein>
<evidence type="ECO:0000313" key="1">
    <source>
        <dbReference type="EMBL" id="PRQ09040.1"/>
    </source>
</evidence>
<evidence type="ECO:0000313" key="2">
    <source>
        <dbReference type="Proteomes" id="UP000238823"/>
    </source>
</evidence>
<organism evidence="1 2">
    <name type="scientific">Enhygromyxa salina</name>
    <dbReference type="NCBI Taxonomy" id="215803"/>
    <lineage>
        <taxon>Bacteria</taxon>
        <taxon>Pseudomonadati</taxon>
        <taxon>Myxococcota</taxon>
        <taxon>Polyangia</taxon>
        <taxon>Nannocystales</taxon>
        <taxon>Nannocystaceae</taxon>
        <taxon>Enhygromyxa</taxon>
    </lineage>
</organism>
<dbReference type="AlphaFoldDB" id="A0A2S9YVD0"/>
<accession>A0A2S9YVD0</accession>